<organism evidence="2 3">
    <name type="scientific">Terrimonas rubra</name>
    <dbReference type="NCBI Taxonomy" id="1035890"/>
    <lineage>
        <taxon>Bacteria</taxon>
        <taxon>Pseudomonadati</taxon>
        <taxon>Bacteroidota</taxon>
        <taxon>Chitinophagia</taxon>
        <taxon>Chitinophagales</taxon>
        <taxon>Chitinophagaceae</taxon>
        <taxon>Terrimonas</taxon>
    </lineage>
</organism>
<keyword evidence="1" id="KW-0472">Membrane</keyword>
<feature type="transmembrane region" description="Helical" evidence="1">
    <location>
        <begin position="6"/>
        <end position="26"/>
    </location>
</feature>
<keyword evidence="1" id="KW-0812">Transmembrane</keyword>
<name>A0ABW6A1D7_9BACT</name>
<dbReference type="Proteomes" id="UP001597511">
    <property type="component" value="Unassembled WGS sequence"/>
</dbReference>
<sequence length="82" mass="8899">MTNRNKILLGVIGAAAAGVVVGMLLAPEKGKDMRKKIKKTTGDWADTVSHLFEKGKHKAEAKAKELKNIAEEKVNRAKESLS</sequence>
<accession>A0ABW6A1D7</accession>
<dbReference type="InterPro" id="IPR024623">
    <property type="entry name" value="YtxH"/>
</dbReference>
<dbReference type="EMBL" id="JBHUOZ010000001">
    <property type="protein sequence ID" value="MFD2918078.1"/>
    <property type="molecule type" value="Genomic_DNA"/>
</dbReference>
<evidence type="ECO:0000313" key="2">
    <source>
        <dbReference type="EMBL" id="MFD2918078.1"/>
    </source>
</evidence>
<keyword evidence="3" id="KW-1185">Reference proteome</keyword>
<keyword evidence="1" id="KW-1133">Transmembrane helix</keyword>
<gene>
    <name evidence="2" type="ORF">ACFS6H_00070</name>
</gene>
<comment type="caution">
    <text evidence="2">The sequence shown here is derived from an EMBL/GenBank/DDBJ whole genome shotgun (WGS) entry which is preliminary data.</text>
</comment>
<protein>
    <submittedName>
        <fullName evidence="2">YtxH domain-containing protein</fullName>
    </submittedName>
</protein>
<proteinExistence type="predicted"/>
<reference evidence="3" key="1">
    <citation type="journal article" date="2019" name="Int. J. Syst. Evol. Microbiol.">
        <title>The Global Catalogue of Microorganisms (GCM) 10K type strain sequencing project: providing services to taxonomists for standard genome sequencing and annotation.</title>
        <authorList>
            <consortium name="The Broad Institute Genomics Platform"/>
            <consortium name="The Broad Institute Genome Sequencing Center for Infectious Disease"/>
            <person name="Wu L."/>
            <person name="Ma J."/>
        </authorList>
    </citation>
    <scope>NUCLEOTIDE SEQUENCE [LARGE SCALE GENOMIC DNA]</scope>
    <source>
        <strain evidence="3">KCTC 23299</strain>
    </source>
</reference>
<dbReference type="Pfam" id="PF12732">
    <property type="entry name" value="YtxH"/>
    <property type="match status" value="1"/>
</dbReference>
<dbReference type="RefSeq" id="WP_386093551.1">
    <property type="nucleotide sequence ID" value="NZ_JBHUOZ010000001.1"/>
</dbReference>
<evidence type="ECO:0000256" key="1">
    <source>
        <dbReference type="SAM" id="Phobius"/>
    </source>
</evidence>
<evidence type="ECO:0000313" key="3">
    <source>
        <dbReference type="Proteomes" id="UP001597511"/>
    </source>
</evidence>